<keyword evidence="3" id="KW-1185">Reference proteome</keyword>
<sequence length="548" mass="61063">MTIPQGENRGPQSISERRKVTYTGDNPSAGPQPTKAVLTESTLGEDTSSISAANAAKNTDNTEGESPDSTCDSLLIADESVETPFQELRSQCLYNNKHVEVNVTVVSPTGSKQSTLPLLNLLKTDGASLSFDKSRKLSLTLTKPFPKQYPELKHLEKTRRFSQPQKSSYQRVPQEDPSPLSPVSEIFTLQHLGQDNQAFKYRPNPSAHSSDFDAPVRVAAVQKDVKFAIQSSSLESSASKRLPPGKNKALTSKTPSSFKSVDDLALFDHGAGLDKPKSFSTSRSASSEDLAAFRKKGAASSDNNDGNNPRRQAAGGYPSSTSPSHCCLVSVSRVPMAAATSHLTLDSDYQTVRLAVLGAPGVGKSSIVRQFVMQQFMEEYVPTEQRQIFCPAVIINEHLYEVRIIDCPYIPYFPVNSLYEWTDFRGYGLRNATAYVLVYDITSEESFEYIKTLRLQILESRNRHDVPIFVVGNKHDLAEERGVPRREISNLVKKQWKCGYIECSAKYNWHIMLLFKELMKTVDYIDYGHKPTSMRVQDALRRNRCLIL</sequence>
<dbReference type="InterPro" id="IPR001806">
    <property type="entry name" value="Small_GTPase"/>
</dbReference>
<dbReference type="PRINTS" id="PR00449">
    <property type="entry name" value="RASTRNSFRMNG"/>
</dbReference>
<comment type="caution">
    <text evidence="2">The sequence shown here is derived from an EMBL/GenBank/DDBJ whole genome shotgun (WGS) entry which is preliminary data.</text>
</comment>
<dbReference type="Pfam" id="PF00071">
    <property type="entry name" value="Ras"/>
    <property type="match status" value="1"/>
</dbReference>
<evidence type="ECO:0008006" key="4">
    <source>
        <dbReference type="Google" id="ProtNLM"/>
    </source>
</evidence>
<feature type="region of interest" description="Disordered" evidence="1">
    <location>
        <begin position="1"/>
        <end position="69"/>
    </location>
</feature>
<evidence type="ECO:0000256" key="1">
    <source>
        <dbReference type="SAM" id="MobiDB-lite"/>
    </source>
</evidence>
<dbReference type="SMART" id="SM00175">
    <property type="entry name" value="RAB"/>
    <property type="match status" value="1"/>
</dbReference>
<organism evidence="2 3">
    <name type="scientific">Candidula unifasciata</name>
    <dbReference type="NCBI Taxonomy" id="100452"/>
    <lineage>
        <taxon>Eukaryota</taxon>
        <taxon>Metazoa</taxon>
        <taxon>Spiralia</taxon>
        <taxon>Lophotrochozoa</taxon>
        <taxon>Mollusca</taxon>
        <taxon>Gastropoda</taxon>
        <taxon>Heterobranchia</taxon>
        <taxon>Euthyneura</taxon>
        <taxon>Panpulmonata</taxon>
        <taxon>Eupulmonata</taxon>
        <taxon>Stylommatophora</taxon>
        <taxon>Helicina</taxon>
        <taxon>Helicoidea</taxon>
        <taxon>Geomitridae</taxon>
        <taxon>Candidula</taxon>
    </lineage>
</organism>
<proteinExistence type="predicted"/>
<protein>
    <recommendedName>
        <fullName evidence="4">Ras-like protein family member 10B</fullName>
    </recommendedName>
</protein>
<feature type="region of interest" description="Disordered" evidence="1">
    <location>
        <begin position="232"/>
        <end position="256"/>
    </location>
</feature>
<feature type="region of interest" description="Disordered" evidence="1">
    <location>
        <begin position="155"/>
        <end position="180"/>
    </location>
</feature>
<evidence type="ECO:0000313" key="2">
    <source>
        <dbReference type="EMBL" id="CAG5128346.1"/>
    </source>
</evidence>
<dbReference type="PANTHER" id="PTHR46350">
    <property type="entry name" value="RAS LIKE FAMILY 10 MEMBER B-RELATED"/>
    <property type="match status" value="1"/>
</dbReference>
<dbReference type="PROSITE" id="PS51419">
    <property type="entry name" value="RAB"/>
    <property type="match status" value="1"/>
</dbReference>
<gene>
    <name evidence="2" type="ORF">CUNI_LOCUS13904</name>
</gene>
<evidence type="ECO:0000313" key="3">
    <source>
        <dbReference type="Proteomes" id="UP000678393"/>
    </source>
</evidence>
<name>A0A8S3ZLZ5_9EUPU</name>
<feature type="compositionally biased region" description="Polar residues" evidence="1">
    <location>
        <begin position="278"/>
        <end position="287"/>
    </location>
</feature>
<dbReference type="GO" id="GO:0003924">
    <property type="term" value="F:GTPase activity"/>
    <property type="evidence" value="ECO:0007669"/>
    <property type="project" value="InterPro"/>
</dbReference>
<dbReference type="SMART" id="SM00173">
    <property type="entry name" value="RAS"/>
    <property type="match status" value="1"/>
</dbReference>
<feature type="region of interest" description="Disordered" evidence="1">
    <location>
        <begin position="275"/>
        <end position="322"/>
    </location>
</feature>
<dbReference type="SUPFAM" id="SSF52540">
    <property type="entry name" value="P-loop containing nucleoside triphosphate hydrolases"/>
    <property type="match status" value="1"/>
</dbReference>
<reference evidence="2" key="1">
    <citation type="submission" date="2021-04" db="EMBL/GenBank/DDBJ databases">
        <authorList>
            <consortium name="Molecular Ecology Group"/>
        </authorList>
    </citation>
    <scope>NUCLEOTIDE SEQUENCE</scope>
</reference>
<dbReference type="InterPro" id="IPR052661">
    <property type="entry name" value="Ras-like_GTPase_Reg"/>
</dbReference>
<dbReference type="Gene3D" id="3.40.50.300">
    <property type="entry name" value="P-loop containing nucleotide triphosphate hydrolases"/>
    <property type="match status" value="1"/>
</dbReference>
<dbReference type="SMART" id="SM00174">
    <property type="entry name" value="RHO"/>
    <property type="match status" value="1"/>
</dbReference>
<feature type="compositionally biased region" description="Polar residues" evidence="1">
    <location>
        <begin position="161"/>
        <end position="171"/>
    </location>
</feature>
<dbReference type="EMBL" id="CAJHNH020003017">
    <property type="protein sequence ID" value="CAG5128346.1"/>
    <property type="molecule type" value="Genomic_DNA"/>
</dbReference>
<dbReference type="InterPro" id="IPR027417">
    <property type="entry name" value="P-loop_NTPase"/>
</dbReference>
<dbReference type="PANTHER" id="PTHR46350:SF2">
    <property type="entry name" value="RAS LIKE FAMILY 10 MEMBER B"/>
    <property type="match status" value="1"/>
</dbReference>
<dbReference type="PROSITE" id="PS51421">
    <property type="entry name" value="RAS"/>
    <property type="match status" value="1"/>
</dbReference>
<feature type="compositionally biased region" description="Polar residues" evidence="1">
    <location>
        <begin position="39"/>
        <end position="61"/>
    </location>
</feature>
<dbReference type="GO" id="GO:0005525">
    <property type="term" value="F:GTP binding"/>
    <property type="evidence" value="ECO:0007669"/>
    <property type="project" value="InterPro"/>
</dbReference>
<accession>A0A8S3ZLZ5</accession>
<dbReference type="Proteomes" id="UP000678393">
    <property type="component" value="Unassembled WGS sequence"/>
</dbReference>
<dbReference type="AlphaFoldDB" id="A0A8S3ZLZ5"/>
<feature type="compositionally biased region" description="Polar residues" evidence="1">
    <location>
        <begin position="300"/>
        <end position="310"/>
    </location>
</feature>
<dbReference type="OrthoDB" id="299781at2759"/>